<evidence type="ECO:0000313" key="2">
    <source>
        <dbReference type="WBParaSite" id="PS1159_v2.g20628.t4"/>
    </source>
</evidence>
<sequence>MAAQEPKKHDDLDELARKNQELAERSKNRRHDYKLVGSDIIKTDPEPLPTHFKEQIREMLESRISTDTSSINQQDRSGYVTDASSATWQFNNSFSPRSVVSLNGAKAEDVSGLLKVRTTTAPPENEKEKIWPFIPHEIRNTPPDSAQTTMTREISLQSKQRHHHHERYGSMPTLEILEDDKPRSIMKRSQLDSREQMTYAEPERRIVREHHREVVQARPKVTETVQRVEENKHTEEVERRVFRHVRKHKSSRHRSGHGHQEYVDWNGGQWRSNSMQRGGGHNGYLPAYESYNRSTSTRRDRDRDFGDFSSNRFIDNRSGLAHARYGSLSDNRDRDFGDFSSNRFIDNRSGLAHARYGSLSDSLRRGELKYIPNGDVFNDNGREASWRRGSAGPAPFIEFPPTLPRSARGEPPMPPPHRGYSESNSHYRPISKSRSYADWDEGRGPFGSSVKRYDDDMARLENELRDSSLLMRIPNGNMNEKDYRHEQIPGGHETYSRESKANSGRRLNREGVPKSKANSGRRLNREGVPSDFKEASQEYSFKREVQR</sequence>
<proteinExistence type="predicted"/>
<evidence type="ECO:0000313" key="1">
    <source>
        <dbReference type="Proteomes" id="UP000887580"/>
    </source>
</evidence>
<name>A0AC35FT98_9BILA</name>
<accession>A0AC35FT98</accession>
<dbReference type="WBParaSite" id="PS1159_v2.g20628.t4">
    <property type="protein sequence ID" value="PS1159_v2.g20628.t4"/>
    <property type="gene ID" value="PS1159_v2.g20628"/>
</dbReference>
<protein>
    <submittedName>
        <fullName evidence="2">Uncharacterized protein</fullName>
    </submittedName>
</protein>
<organism evidence="1 2">
    <name type="scientific">Panagrolaimus sp. PS1159</name>
    <dbReference type="NCBI Taxonomy" id="55785"/>
    <lineage>
        <taxon>Eukaryota</taxon>
        <taxon>Metazoa</taxon>
        <taxon>Ecdysozoa</taxon>
        <taxon>Nematoda</taxon>
        <taxon>Chromadorea</taxon>
        <taxon>Rhabditida</taxon>
        <taxon>Tylenchina</taxon>
        <taxon>Panagrolaimomorpha</taxon>
        <taxon>Panagrolaimoidea</taxon>
        <taxon>Panagrolaimidae</taxon>
        <taxon>Panagrolaimus</taxon>
    </lineage>
</organism>
<reference evidence="2" key="1">
    <citation type="submission" date="2022-11" db="UniProtKB">
        <authorList>
            <consortium name="WormBaseParasite"/>
        </authorList>
    </citation>
    <scope>IDENTIFICATION</scope>
</reference>
<dbReference type="Proteomes" id="UP000887580">
    <property type="component" value="Unplaced"/>
</dbReference>